<organism evidence="3 4">
    <name type="scientific">Rotaria socialis</name>
    <dbReference type="NCBI Taxonomy" id="392032"/>
    <lineage>
        <taxon>Eukaryota</taxon>
        <taxon>Metazoa</taxon>
        <taxon>Spiralia</taxon>
        <taxon>Gnathifera</taxon>
        <taxon>Rotifera</taxon>
        <taxon>Eurotatoria</taxon>
        <taxon>Bdelloidea</taxon>
        <taxon>Philodinida</taxon>
        <taxon>Philodinidae</taxon>
        <taxon>Rotaria</taxon>
    </lineage>
</organism>
<dbReference type="Pfam" id="PF00173">
    <property type="entry name" value="Cyt-b5"/>
    <property type="match status" value="1"/>
</dbReference>
<protein>
    <recommendedName>
        <fullName evidence="2">Cytochrome b5 heme-binding domain-containing protein</fullName>
    </recommendedName>
</protein>
<dbReference type="Gene3D" id="3.10.120.10">
    <property type="entry name" value="Cytochrome b5-like heme/steroid binding domain"/>
    <property type="match status" value="1"/>
</dbReference>
<keyword evidence="1" id="KW-0812">Transmembrane</keyword>
<evidence type="ECO:0000256" key="1">
    <source>
        <dbReference type="SAM" id="Phobius"/>
    </source>
</evidence>
<dbReference type="PIRSF" id="PIRSF015921">
    <property type="entry name" value="FA_sphinglp_des"/>
    <property type="match status" value="1"/>
</dbReference>
<evidence type="ECO:0000259" key="2">
    <source>
        <dbReference type="PROSITE" id="PS50255"/>
    </source>
</evidence>
<dbReference type="SUPFAM" id="SSF55856">
    <property type="entry name" value="Cytochrome b5-like heme/steroid binding domain"/>
    <property type="match status" value="1"/>
</dbReference>
<keyword evidence="1" id="KW-1133">Transmembrane helix</keyword>
<feature type="domain" description="Cytochrome b5 heme-binding" evidence="2">
    <location>
        <begin position="10"/>
        <end position="93"/>
    </location>
</feature>
<feature type="transmembrane region" description="Helical" evidence="1">
    <location>
        <begin position="345"/>
        <end position="366"/>
    </location>
</feature>
<dbReference type="AlphaFoldDB" id="A0A818A032"/>
<name>A0A818A032_9BILA</name>
<gene>
    <name evidence="3" type="ORF">FME351_LOCUS8810</name>
</gene>
<evidence type="ECO:0000313" key="4">
    <source>
        <dbReference type="Proteomes" id="UP000663869"/>
    </source>
</evidence>
<dbReference type="PROSITE" id="PS50255">
    <property type="entry name" value="CYTOCHROME_B5_2"/>
    <property type="match status" value="1"/>
</dbReference>
<keyword evidence="1" id="KW-0472">Membrane</keyword>
<feature type="transmembrane region" description="Helical" evidence="1">
    <location>
        <begin position="276"/>
        <end position="294"/>
    </location>
</feature>
<dbReference type="InterPro" id="IPR001199">
    <property type="entry name" value="Cyt_B5-like_heme/steroid-bd"/>
</dbReference>
<sequence>MHGCSTDETMSYISLKELEEHNGSDKRSSWIVLYGQVYDITSLINLHPGGNILQYATGIADATCLFESYHSKRSIKKCQALLMKHGKYLGELSTETESKCKYAMNTYDDGTILDSTNFYCTLRNRVDVYLEKNYGGRHAFQWIYQTEAVLTLILYCLTTYYKSFKNSYFAAVCLGVIMARMGFLMHSGNHCAISSNPYWNRFVGFFMDIIGSSHYTWTYEHQIAHHTTPNEYHKDNDCEIGDPLFRFHPLISDVEQTNQDNIKKASSRFRIYIRRYQHILVPILMSIGFFKWTINDIEFLIKSKGGNIRLATKIHVIISALITKMLWLIIHVIVPYVYYGGKYTLVTLIIFMAIGAYYLENIFIVNHIQEKLQTPMIHVDNRRSLHWAIHQVYTTANWKSNSYLATFISGGLNHQIEHHLFPSMNIYLYPVISQIVQEECYKFGLPYHNYTSFTTAWLDMFYYLKKLGNHNTNLDHLQ</sequence>
<dbReference type="GO" id="GO:0006636">
    <property type="term" value="P:unsaturated fatty acid biosynthetic process"/>
    <property type="evidence" value="ECO:0007669"/>
    <property type="project" value="UniProtKB-ARBA"/>
</dbReference>
<dbReference type="GO" id="GO:0016020">
    <property type="term" value="C:membrane"/>
    <property type="evidence" value="ECO:0007669"/>
    <property type="project" value="TreeGrafter"/>
</dbReference>
<dbReference type="InterPro" id="IPR012171">
    <property type="entry name" value="Fatty_acid_desaturase"/>
</dbReference>
<dbReference type="Pfam" id="PF00487">
    <property type="entry name" value="FA_desaturase"/>
    <property type="match status" value="1"/>
</dbReference>
<evidence type="ECO:0000313" key="3">
    <source>
        <dbReference type="EMBL" id="CAF3398156.1"/>
    </source>
</evidence>
<dbReference type="InterPro" id="IPR036400">
    <property type="entry name" value="Cyt_B5-like_heme/steroid_sf"/>
</dbReference>
<dbReference type="PANTHER" id="PTHR19353:SF19">
    <property type="entry name" value="DELTA(5) FATTY ACID DESATURASE C-RELATED"/>
    <property type="match status" value="1"/>
</dbReference>
<proteinExistence type="predicted"/>
<dbReference type="GO" id="GO:0042759">
    <property type="term" value="P:long-chain fatty acid biosynthetic process"/>
    <property type="evidence" value="ECO:0007669"/>
    <property type="project" value="UniProtKB-ARBA"/>
</dbReference>
<accession>A0A818A032</accession>
<dbReference type="EMBL" id="CAJNYU010000917">
    <property type="protein sequence ID" value="CAF3398156.1"/>
    <property type="molecule type" value="Genomic_DNA"/>
</dbReference>
<dbReference type="SMART" id="SM01117">
    <property type="entry name" value="Cyt-b5"/>
    <property type="match status" value="1"/>
</dbReference>
<comment type="caution">
    <text evidence="3">The sequence shown here is derived from an EMBL/GenBank/DDBJ whole genome shotgun (WGS) entry which is preliminary data.</text>
</comment>
<dbReference type="CDD" id="cd03506">
    <property type="entry name" value="Delta6-FADS-like"/>
    <property type="match status" value="1"/>
</dbReference>
<reference evidence="3" key="1">
    <citation type="submission" date="2021-02" db="EMBL/GenBank/DDBJ databases">
        <authorList>
            <person name="Nowell W R."/>
        </authorList>
    </citation>
    <scope>NUCLEOTIDE SEQUENCE</scope>
</reference>
<dbReference type="Proteomes" id="UP000663869">
    <property type="component" value="Unassembled WGS sequence"/>
</dbReference>
<feature type="transmembrane region" description="Helical" evidence="1">
    <location>
        <begin position="314"/>
        <end position="339"/>
    </location>
</feature>
<dbReference type="InterPro" id="IPR005804">
    <property type="entry name" value="FA_desaturase_dom"/>
</dbReference>
<dbReference type="GO" id="GO:0016717">
    <property type="term" value="F:oxidoreductase activity, acting on paired donors, with oxidation of a pair of donors resulting in the reduction of molecular oxygen to two molecules of water"/>
    <property type="evidence" value="ECO:0007669"/>
    <property type="project" value="TreeGrafter"/>
</dbReference>
<dbReference type="PANTHER" id="PTHR19353">
    <property type="entry name" value="FATTY ACID DESATURASE 2"/>
    <property type="match status" value="1"/>
</dbReference>